<protein>
    <submittedName>
        <fullName evidence="1">Uncharacterized protein</fullName>
    </submittedName>
</protein>
<dbReference type="AlphaFoldDB" id="A0A7T8KEQ1"/>
<reference evidence="2" key="1">
    <citation type="submission" date="2021-01" db="EMBL/GenBank/DDBJ databases">
        <title>Caligus Genome Assembly.</title>
        <authorList>
            <person name="Gallardo-Escarate C."/>
        </authorList>
    </citation>
    <scope>NUCLEOTIDE SEQUENCE [LARGE SCALE GENOMIC DNA]</scope>
</reference>
<accession>A0A7T8KEQ1</accession>
<evidence type="ECO:0000313" key="2">
    <source>
        <dbReference type="Proteomes" id="UP000595437"/>
    </source>
</evidence>
<dbReference type="Proteomes" id="UP000595437">
    <property type="component" value="Chromosome 5"/>
</dbReference>
<gene>
    <name evidence="1" type="ORF">FKW44_007417</name>
</gene>
<organism evidence="1 2">
    <name type="scientific">Caligus rogercresseyi</name>
    <name type="common">Sea louse</name>
    <dbReference type="NCBI Taxonomy" id="217165"/>
    <lineage>
        <taxon>Eukaryota</taxon>
        <taxon>Metazoa</taxon>
        <taxon>Ecdysozoa</taxon>
        <taxon>Arthropoda</taxon>
        <taxon>Crustacea</taxon>
        <taxon>Multicrustacea</taxon>
        <taxon>Hexanauplia</taxon>
        <taxon>Copepoda</taxon>
        <taxon>Siphonostomatoida</taxon>
        <taxon>Caligidae</taxon>
        <taxon>Caligus</taxon>
    </lineage>
</organism>
<sequence length="65" mass="7083">MASTLDGGFCMPSSLDHPKFLSLLGGPWGLVWRLLLGSLDSLLRSNFIRISLPPSKRPACDMPGR</sequence>
<name>A0A7T8KEQ1_CALRO</name>
<evidence type="ECO:0000313" key="1">
    <source>
        <dbReference type="EMBL" id="QQP54554.1"/>
    </source>
</evidence>
<proteinExistence type="predicted"/>
<dbReference type="EMBL" id="CP045894">
    <property type="protein sequence ID" value="QQP54554.1"/>
    <property type="molecule type" value="Genomic_DNA"/>
</dbReference>
<keyword evidence="2" id="KW-1185">Reference proteome</keyword>